<protein>
    <submittedName>
        <fullName evidence="6">DEAD/DEAH box helicase</fullName>
    </submittedName>
</protein>
<keyword evidence="2" id="KW-0862">Zinc</keyword>
<dbReference type="GO" id="GO:0005524">
    <property type="term" value="F:ATP binding"/>
    <property type="evidence" value="ECO:0007669"/>
    <property type="project" value="InterPro"/>
</dbReference>
<feature type="domain" description="SWIM-type" evidence="3">
    <location>
        <begin position="59"/>
        <end position="98"/>
    </location>
</feature>
<gene>
    <name evidence="6" type="ORF">D8S82_23860</name>
</gene>
<dbReference type="InterPro" id="IPR049730">
    <property type="entry name" value="SNF2/RAD54-like_C"/>
</dbReference>
<dbReference type="SUPFAM" id="SSF52540">
    <property type="entry name" value="P-loop containing nucleoside triphosphate hydrolases"/>
    <property type="match status" value="2"/>
</dbReference>
<dbReference type="CDD" id="cd18012">
    <property type="entry name" value="DEXQc_arch_SWI2_SNF2"/>
    <property type="match status" value="1"/>
</dbReference>
<dbReference type="SMART" id="SM00490">
    <property type="entry name" value="HELICc"/>
    <property type="match status" value="1"/>
</dbReference>
<reference evidence="6 7" key="1">
    <citation type="submission" date="2018-10" db="EMBL/GenBank/DDBJ databases">
        <title>Draft genome of Mycobacterium hodleri strain B.</title>
        <authorList>
            <person name="Amande T.J."/>
            <person name="Mcgenity T.J."/>
        </authorList>
    </citation>
    <scope>NUCLEOTIDE SEQUENCE [LARGE SCALE GENOMIC DNA]</scope>
    <source>
        <strain evidence="6 7">B</strain>
    </source>
</reference>
<dbReference type="GO" id="GO:0016787">
    <property type="term" value="F:hydrolase activity"/>
    <property type="evidence" value="ECO:0007669"/>
    <property type="project" value="UniProtKB-KW"/>
</dbReference>
<feature type="domain" description="Helicase C-terminal" evidence="5">
    <location>
        <begin position="954"/>
        <end position="1102"/>
    </location>
</feature>
<keyword evidence="2" id="KW-0863">Zinc-finger</keyword>
<dbReference type="InterPro" id="IPR001650">
    <property type="entry name" value="Helicase_C-like"/>
</dbReference>
<feature type="domain" description="Helicase ATP-binding" evidence="4">
    <location>
        <begin position="668"/>
        <end position="829"/>
    </location>
</feature>
<evidence type="ECO:0000259" key="5">
    <source>
        <dbReference type="PROSITE" id="PS51194"/>
    </source>
</evidence>
<dbReference type="PROSITE" id="PS51192">
    <property type="entry name" value="HELICASE_ATP_BIND_1"/>
    <property type="match status" value="1"/>
</dbReference>
<keyword evidence="6" id="KW-0547">Nucleotide-binding</keyword>
<sequence>MVPPLGLVLNIGELVAEFGSATVSRGTRYADLGRVSDTDWNEEDLELAGLCSGSDGHRYRVAAGFQRSGEDLRLVWAECSCPVGVYCKHAVALLLTASSNHQSPPPAVDRWRTVLTKMLDELAPMGAEDAAPMGLEFSISPPTRYRPRAEIALRPVTVGKRGTWIRTGVNWQRLSYHAAAGEFDRGQYDALRALVSDAQRSGIVPINDVMTISRVPSGFWSRLTDAIDAGVTIVAHAGSGLTGVDLVKSAQLRLDFVSDDAGGATMTVAMVVDGERCPTDDVGLIGSPVPHGMYTIADGVLRLGRFDPVPGRTTLDLVLRREVLHIPADMVPEFSLEVLPRLADVTQVDVQDGLFTPPTISGPTAVLTLKSTSGGMRAYWTTRYLVNDRHHEFEPGSAAQRTAYRDADAETLMWDAVLPALRAVAAASRTWKQQAAHHLQQLAKRTISIALVDEMTSVARSPDAVAAAAAASPPTLLSGVDLTLTEAAVLVGEVLPALDCRDDFVLDVDLSVPNFRAAESAPQLQFGSGDDEPVRNDWFDLGISLTIDGQEVSIASVIAELAMGATHMLLPNGVYFRLDTPELLRLRELIDEARALGEIDGDRVNAGSHNVTLWEELLALGVVDEQLAGWQESLAMRTAARPPVPVEAPAGLDATLRDYQLDGLSWLSFLWDNQLGGVLADDMGLGKTVQTLALIARVAEQGPRRFLVVAPTSVVTNWVAECGRFTPGLTAVAVTSTEARSGTSLAERAATADIVVTSYAILRIDFEAYAGIDWAGVILDEAQFVKNHNSKTHQCVRRLDARFKLAITGTPMENNLMELWSLLSITAPGLFPSPAVFTQHFRKPIESGTDRERLAVLRRRIKPMMLRRTKGQVAGELPPKQEQVLALDLGPKHRRIYDTRMARERQKVLGLLGDWEKNRFQILRSLTLLRQLSLHVGLVDESKMDVAAAKVDFLVEQLPELVAEGHSALVFSQFTGFLAILRSHLDAVGVRYSYLDGSSSSQQRDEAINDFRTGANQVFLISLKAGGFGLNLTEADYCFICDPWWNPAAEAQAVDRTHRIGQTRPVTVYRLVSEGTIEEKVVALQNRKRDLFAAVVDEGDVFGTAITDADVRELFG</sequence>
<dbReference type="InterPro" id="IPR027417">
    <property type="entry name" value="P-loop_NTPase"/>
</dbReference>
<dbReference type="RefSeq" id="WP_142554472.1">
    <property type="nucleotide sequence ID" value="NZ_VIFX01000035.1"/>
</dbReference>
<dbReference type="GO" id="GO:0008270">
    <property type="term" value="F:zinc ion binding"/>
    <property type="evidence" value="ECO:0007669"/>
    <property type="project" value="UniProtKB-KW"/>
</dbReference>
<dbReference type="Pfam" id="PF00176">
    <property type="entry name" value="SNF2-rel_dom"/>
    <property type="match status" value="1"/>
</dbReference>
<keyword evidence="1" id="KW-0378">Hydrolase</keyword>
<keyword evidence="2" id="KW-0479">Metal-binding</keyword>
<dbReference type="PROSITE" id="PS51194">
    <property type="entry name" value="HELICASE_CTER"/>
    <property type="match status" value="1"/>
</dbReference>
<dbReference type="Gene3D" id="3.40.50.10810">
    <property type="entry name" value="Tandem AAA-ATPase domain"/>
    <property type="match status" value="1"/>
</dbReference>
<dbReference type="PROSITE" id="PS50966">
    <property type="entry name" value="ZF_SWIM"/>
    <property type="match status" value="1"/>
</dbReference>
<dbReference type="Pfam" id="PF04434">
    <property type="entry name" value="SWIM"/>
    <property type="match status" value="1"/>
</dbReference>
<evidence type="ECO:0000256" key="1">
    <source>
        <dbReference type="ARBA" id="ARBA00022801"/>
    </source>
</evidence>
<dbReference type="SMART" id="SM00487">
    <property type="entry name" value="DEXDc"/>
    <property type="match status" value="1"/>
</dbReference>
<comment type="caution">
    <text evidence="6">The sequence shown here is derived from an EMBL/GenBank/DDBJ whole genome shotgun (WGS) entry which is preliminary data.</text>
</comment>
<accession>A0A544VVS7</accession>
<evidence type="ECO:0000313" key="6">
    <source>
        <dbReference type="EMBL" id="TQR84069.1"/>
    </source>
</evidence>
<dbReference type="Gene3D" id="3.40.50.300">
    <property type="entry name" value="P-loop containing nucleotide triphosphate hydrolases"/>
    <property type="match status" value="1"/>
</dbReference>
<dbReference type="InterPro" id="IPR000330">
    <property type="entry name" value="SNF2_N"/>
</dbReference>
<keyword evidence="6" id="KW-0347">Helicase</keyword>
<keyword evidence="6" id="KW-0067">ATP-binding</keyword>
<dbReference type="Proteomes" id="UP000315759">
    <property type="component" value="Unassembled WGS sequence"/>
</dbReference>
<organism evidence="6 7">
    <name type="scientific">Mycolicibacterium hodleri</name>
    <dbReference type="NCBI Taxonomy" id="49897"/>
    <lineage>
        <taxon>Bacteria</taxon>
        <taxon>Bacillati</taxon>
        <taxon>Actinomycetota</taxon>
        <taxon>Actinomycetes</taxon>
        <taxon>Mycobacteriales</taxon>
        <taxon>Mycobacteriaceae</taxon>
        <taxon>Mycolicibacterium</taxon>
    </lineage>
</organism>
<evidence type="ECO:0000259" key="4">
    <source>
        <dbReference type="PROSITE" id="PS51192"/>
    </source>
</evidence>
<keyword evidence="7" id="KW-1185">Reference proteome</keyword>
<dbReference type="Pfam" id="PF00271">
    <property type="entry name" value="Helicase_C"/>
    <property type="match status" value="1"/>
</dbReference>
<dbReference type="InterPro" id="IPR014001">
    <property type="entry name" value="Helicase_ATP-bd"/>
</dbReference>
<evidence type="ECO:0000313" key="7">
    <source>
        <dbReference type="Proteomes" id="UP000315759"/>
    </source>
</evidence>
<name>A0A544VVS7_9MYCO</name>
<dbReference type="InterPro" id="IPR007527">
    <property type="entry name" value="Znf_SWIM"/>
</dbReference>
<dbReference type="GO" id="GO:0004386">
    <property type="term" value="F:helicase activity"/>
    <property type="evidence" value="ECO:0007669"/>
    <property type="project" value="UniProtKB-KW"/>
</dbReference>
<proteinExistence type="predicted"/>
<evidence type="ECO:0000259" key="3">
    <source>
        <dbReference type="PROSITE" id="PS50966"/>
    </source>
</evidence>
<dbReference type="InterPro" id="IPR038718">
    <property type="entry name" value="SNF2-like_sf"/>
</dbReference>
<dbReference type="EMBL" id="VIFX01000035">
    <property type="protein sequence ID" value="TQR84069.1"/>
    <property type="molecule type" value="Genomic_DNA"/>
</dbReference>
<dbReference type="AlphaFoldDB" id="A0A544VVS7"/>
<dbReference type="PANTHER" id="PTHR10799">
    <property type="entry name" value="SNF2/RAD54 HELICASE FAMILY"/>
    <property type="match status" value="1"/>
</dbReference>
<evidence type="ECO:0000256" key="2">
    <source>
        <dbReference type="PROSITE-ProRule" id="PRU00325"/>
    </source>
</evidence>
<dbReference type="CDD" id="cd18793">
    <property type="entry name" value="SF2_C_SNF"/>
    <property type="match status" value="1"/>
</dbReference>